<comment type="catalytic activity">
    <reaction evidence="1">
        <text>ATP + protein L-histidine = ADP + protein N-phospho-L-histidine.</text>
        <dbReference type="EC" id="2.7.13.3"/>
    </reaction>
</comment>
<dbReference type="Pfam" id="PF02518">
    <property type="entry name" value="HATPase_c"/>
    <property type="match status" value="1"/>
</dbReference>
<dbReference type="FunFam" id="1.10.287.130:FF:000001">
    <property type="entry name" value="Two-component sensor histidine kinase"/>
    <property type="match status" value="1"/>
</dbReference>
<dbReference type="OrthoDB" id="594725at2"/>
<evidence type="ECO:0000256" key="4">
    <source>
        <dbReference type="ARBA" id="ARBA00022553"/>
    </source>
</evidence>
<dbReference type="InterPro" id="IPR036890">
    <property type="entry name" value="HATPase_C_sf"/>
</dbReference>
<dbReference type="Gene3D" id="3.30.565.10">
    <property type="entry name" value="Histidine kinase-like ATPase, C-terminal domain"/>
    <property type="match status" value="1"/>
</dbReference>
<evidence type="ECO:0000256" key="8">
    <source>
        <dbReference type="ARBA" id="ARBA00022989"/>
    </source>
</evidence>
<feature type="transmembrane region" description="Helical" evidence="12">
    <location>
        <begin position="12"/>
        <end position="32"/>
    </location>
</feature>
<reference evidence="16" key="1">
    <citation type="submission" date="2014-11" db="EMBL/GenBank/DDBJ databases">
        <title>Genome sequencing of Roseivirga sp. D-25.</title>
        <authorList>
            <person name="Selvaratnam C."/>
            <person name="Thevarajoo S."/>
            <person name="Goh K.M."/>
            <person name="Eee R."/>
            <person name="Chan K.-G."/>
            <person name="Chong C.S."/>
        </authorList>
    </citation>
    <scope>NUCLEOTIDE SEQUENCE [LARGE SCALE GENOMIC DNA]</scope>
    <source>
        <strain evidence="16">D-25</strain>
    </source>
</reference>
<protein>
    <recommendedName>
        <fullName evidence="3">histidine kinase</fullName>
        <ecNumber evidence="3">2.7.13.3</ecNumber>
    </recommendedName>
</protein>
<dbReference type="PRINTS" id="PR00344">
    <property type="entry name" value="BCTRLSENSOR"/>
</dbReference>
<evidence type="ECO:0000259" key="13">
    <source>
        <dbReference type="PROSITE" id="PS50109"/>
    </source>
</evidence>
<evidence type="ECO:0000313" key="15">
    <source>
        <dbReference type="EMBL" id="KOF03182.1"/>
    </source>
</evidence>
<keyword evidence="10 12" id="KW-0472">Membrane</keyword>
<dbReference type="SMART" id="SM00387">
    <property type="entry name" value="HATPase_c"/>
    <property type="match status" value="1"/>
</dbReference>
<evidence type="ECO:0000256" key="11">
    <source>
        <dbReference type="SAM" id="Coils"/>
    </source>
</evidence>
<evidence type="ECO:0000256" key="7">
    <source>
        <dbReference type="ARBA" id="ARBA00022777"/>
    </source>
</evidence>
<dbReference type="RefSeq" id="WP_053223117.1">
    <property type="nucleotide sequence ID" value="NZ_JSVA01000008.1"/>
</dbReference>
<dbReference type="InterPro" id="IPR003594">
    <property type="entry name" value="HATPase_dom"/>
</dbReference>
<evidence type="ECO:0000256" key="1">
    <source>
        <dbReference type="ARBA" id="ARBA00000085"/>
    </source>
</evidence>
<evidence type="ECO:0000256" key="10">
    <source>
        <dbReference type="ARBA" id="ARBA00023136"/>
    </source>
</evidence>
<feature type="transmembrane region" description="Helical" evidence="12">
    <location>
        <begin position="160"/>
        <end position="178"/>
    </location>
</feature>
<accession>A0A0L8ALU5</accession>
<comment type="subcellular location">
    <subcellularLocation>
        <location evidence="2">Membrane</location>
    </subcellularLocation>
</comment>
<dbReference type="PANTHER" id="PTHR45436:SF5">
    <property type="entry name" value="SENSOR HISTIDINE KINASE TRCS"/>
    <property type="match status" value="1"/>
</dbReference>
<name>A0A0L8ALU5_9BACT</name>
<gene>
    <name evidence="15" type="ORF">OB69_07650</name>
</gene>
<feature type="domain" description="Histidine kinase" evidence="13">
    <location>
        <begin position="245"/>
        <end position="461"/>
    </location>
</feature>
<dbReference type="PANTHER" id="PTHR45436">
    <property type="entry name" value="SENSOR HISTIDINE KINASE YKOH"/>
    <property type="match status" value="1"/>
</dbReference>
<evidence type="ECO:0000313" key="16">
    <source>
        <dbReference type="Proteomes" id="UP000036908"/>
    </source>
</evidence>
<keyword evidence="6 12" id="KW-0812">Transmembrane</keyword>
<feature type="coiled-coil region" evidence="11">
    <location>
        <begin position="218"/>
        <end position="245"/>
    </location>
</feature>
<dbReference type="EC" id="2.7.13.3" evidence="3"/>
<evidence type="ECO:0000256" key="9">
    <source>
        <dbReference type="ARBA" id="ARBA00023012"/>
    </source>
</evidence>
<dbReference type="InterPro" id="IPR003660">
    <property type="entry name" value="HAMP_dom"/>
</dbReference>
<keyword evidence="8 12" id="KW-1133">Transmembrane helix</keyword>
<sequence length="461" mass="52091">MKLNFKNRIALYYTVATAVITALAFLIVFLSVKKTVFSNLDKELSYQAQKHSKEIIIENDSIHFMNKAEWAEREHREVQVNPVFIQLINNQGELMDKSPNLKEQQLTFLEAVNSNDHFSTFLVDRAIRQAQIPIEKNGRKQGYIITAISMESSTMVIKNLQNTLLISFPIVLFGLYLISSSLAGRSITPLQAIIDTTNTITKNNLNERVPLPPNKDEIFELSSAINELLQRIENAIQRERQFTSDASHELRTPLSTLRGTLEVLIRKPRTQSEYEQKVQYGLNEIDRMGNIVEQLLLLARFDSKSEIEENHLISLVSLVDEVLTRNGNTISQKNLKVNFEVKAETETLVPQYYASLILENIIINAIKYSLEGKTLSIEISEEGKYTLCKISDQGIGIKQEDLSSLFNPFFRSDALEHKQITGAGLGLSIAKKAVDAIGAQITVESKINKGTTFTIAFLRKP</sequence>
<dbReference type="InterPro" id="IPR003661">
    <property type="entry name" value="HisK_dim/P_dom"/>
</dbReference>
<dbReference type="SMART" id="SM00388">
    <property type="entry name" value="HisKA"/>
    <property type="match status" value="1"/>
</dbReference>
<dbReference type="Gene3D" id="6.10.340.10">
    <property type="match status" value="1"/>
</dbReference>
<dbReference type="SMART" id="SM00304">
    <property type="entry name" value="HAMP"/>
    <property type="match status" value="1"/>
</dbReference>
<dbReference type="CDD" id="cd06225">
    <property type="entry name" value="HAMP"/>
    <property type="match status" value="1"/>
</dbReference>
<dbReference type="PROSITE" id="PS50109">
    <property type="entry name" value="HIS_KIN"/>
    <property type="match status" value="1"/>
</dbReference>
<dbReference type="InterPro" id="IPR004358">
    <property type="entry name" value="Sig_transdc_His_kin-like_C"/>
</dbReference>
<dbReference type="InterPro" id="IPR036097">
    <property type="entry name" value="HisK_dim/P_sf"/>
</dbReference>
<evidence type="ECO:0000256" key="6">
    <source>
        <dbReference type="ARBA" id="ARBA00022692"/>
    </source>
</evidence>
<evidence type="ECO:0000256" key="12">
    <source>
        <dbReference type="SAM" id="Phobius"/>
    </source>
</evidence>
<dbReference type="SUPFAM" id="SSF158472">
    <property type="entry name" value="HAMP domain-like"/>
    <property type="match status" value="1"/>
</dbReference>
<keyword evidence="9" id="KW-0902">Two-component regulatory system</keyword>
<evidence type="ECO:0000256" key="5">
    <source>
        <dbReference type="ARBA" id="ARBA00022679"/>
    </source>
</evidence>
<feature type="domain" description="HAMP" evidence="14">
    <location>
        <begin position="184"/>
        <end position="237"/>
    </location>
</feature>
<dbReference type="Pfam" id="PF00512">
    <property type="entry name" value="HisKA"/>
    <property type="match status" value="1"/>
</dbReference>
<dbReference type="EMBL" id="JSVA01000008">
    <property type="protein sequence ID" value="KOF03182.1"/>
    <property type="molecule type" value="Genomic_DNA"/>
</dbReference>
<proteinExistence type="predicted"/>
<dbReference type="Proteomes" id="UP000036908">
    <property type="component" value="Unassembled WGS sequence"/>
</dbReference>
<dbReference type="InterPro" id="IPR050428">
    <property type="entry name" value="TCS_sensor_his_kinase"/>
</dbReference>
<dbReference type="SUPFAM" id="SSF55874">
    <property type="entry name" value="ATPase domain of HSP90 chaperone/DNA topoisomerase II/histidine kinase"/>
    <property type="match status" value="1"/>
</dbReference>
<keyword evidence="16" id="KW-1185">Reference proteome</keyword>
<organism evidence="15 16">
    <name type="scientific">Roseivirga seohaensis subsp. aquiponti</name>
    <dbReference type="NCBI Taxonomy" id="1566026"/>
    <lineage>
        <taxon>Bacteria</taxon>
        <taxon>Pseudomonadati</taxon>
        <taxon>Bacteroidota</taxon>
        <taxon>Cytophagia</taxon>
        <taxon>Cytophagales</taxon>
        <taxon>Roseivirgaceae</taxon>
        <taxon>Roseivirga</taxon>
    </lineage>
</organism>
<dbReference type="AlphaFoldDB" id="A0A0L8ALU5"/>
<evidence type="ECO:0000259" key="14">
    <source>
        <dbReference type="PROSITE" id="PS50885"/>
    </source>
</evidence>
<dbReference type="PATRIC" id="fig|1566026.4.peg.3361"/>
<keyword evidence="4" id="KW-0597">Phosphoprotein</keyword>
<keyword evidence="7 15" id="KW-0418">Kinase</keyword>
<dbReference type="Pfam" id="PF00672">
    <property type="entry name" value="HAMP"/>
    <property type="match status" value="1"/>
</dbReference>
<dbReference type="Gene3D" id="1.10.287.130">
    <property type="match status" value="1"/>
</dbReference>
<dbReference type="CDD" id="cd00082">
    <property type="entry name" value="HisKA"/>
    <property type="match status" value="1"/>
</dbReference>
<dbReference type="SUPFAM" id="SSF47384">
    <property type="entry name" value="Homodimeric domain of signal transducing histidine kinase"/>
    <property type="match status" value="1"/>
</dbReference>
<dbReference type="GO" id="GO:0005886">
    <property type="term" value="C:plasma membrane"/>
    <property type="evidence" value="ECO:0007669"/>
    <property type="project" value="TreeGrafter"/>
</dbReference>
<keyword evidence="11" id="KW-0175">Coiled coil</keyword>
<evidence type="ECO:0000256" key="2">
    <source>
        <dbReference type="ARBA" id="ARBA00004370"/>
    </source>
</evidence>
<dbReference type="InterPro" id="IPR005467">
    <property type="entry name" value="His_kinase_dom"/>
</dbReference>
<comment type="caution">
    <text evidence="15">The sequence shown here is derived from an EMBL/GenBank/DDBJ whole genome shotgun (WGS) entry which is preliminary data.</text>
</comment>
<keyword evidence="5" id="KW-0808">Transferase</keyword>
<evidence type="ECO:0000256" key="3">
    <source>
        <dbReference type="ARBA" id="ARBA00012438"/>
    </source>
</evidence>
<dbReference type="GO" id="GO:0000155">
    <property type="term" value="F:phosphorelay sensor kinase activity"/>
    <property type="evidence" value="ECO:0007669"/>
    <property type="project" value="InterPro"/>
</dbReference>
<dbReference type="PROSITE" id="PS50885">
    <property type="entry name" value="HAMP"/>
    <property type="match status" value="1"/>
</dbReference>